<feature type="domain" description="PIN" evidence="2">
    <location>
        <begin position="127"/>
        <end position="299"/>
    </location>
</feature>
<keyword evidence="4" id="KW-1185">Reference proteome</keyword>
<feature type="compositionally biased region" description="Low complexity" evidence="1">
    <location>
        <begin position="251"/>
        <end position="261"/>
    </location>
</feature>
<dbReference type="EMBL" id="NBCO01000014">
    <property type="protein sequence ID" value="ORC88988.1"/>
    <property type="molecule type" value="Genomic_DNA"/>
</dbReference>
<evidence type="ECO:0000259" key="2">
    <source>
        <dbReference type="Pfam" id="PF13638"/>
    </source>
</evidence>
<evidence type="ECO:0000313" key="4">
    <source>
        <dbReference type="Proteomes" id="UP000192257"/>
    </source>
</evidence>
<organism evidence="3 4">
    <name type="scientific">Trypanosoma theileri</name>
    <dbReference type="NCBI Taxonomy" id="67003"/>
    <lineage>
        <taxon>Eukaryota</taxon>
        <taxon>Discoba</taxon>
        <taxon>Euglenozoa</taxon>
        <taxon>Kinetoplastea</taxon>
        <taxon>Metakinetoplastina</taxon>
        <taxon>Trypanosomatida</taxon>
        <taxon>Trypanosomatidae</taxon>
        <taxon>Trypanosoma</taxon>
    </lineage>
</organism>
<feature type="compositionally biased region" description="Polar residues" evidence="1">
    <location>
        <begin position="1"/>
        <end position="10"/>
    </location>
</feature>
<feature type="region of interest" description="Disordered" evidence="1">
    <location>
        <begin position="251"/>
        <end position="272"/>
    </location>
</feature>
<protein>
    <recommendedName>
        <fullName evidence="2">PIN domain-containing protein</fullName>
    </recommendedName>
</protein>
<dbReference type="Proteomes" id="UP000192257">
    <property type="component" value="Unassembled WGS sequence"/>
</dbReference>
<accession>A0A1X0NWR9</accession>
<dbReference type="Pfam" id="PF13638">
    <property type="entry name" value="PIN_4"/>
    <property type="match status" value="1"/>
</dbReference>
<dbReference type="GeneID" id="39985424"/>
<gene>
    <name evidence="3" type="ORF">TM35_000141990</name>
</gene>
<comment type="caution">
    <text evidence="3">The sequence shown here is derived from an EMBL/GenBank/DDBJ whole genome shotgun (WGS) entry which is preliminary data.</text>
</comment>
<sequence length="302" mass="34040">MSSLYGSSDSCAYASEEEDEKTVPPSPQASPNRGVNRYKDSLTYYDNDGNSEEEEEEIEEEGALRRRNGKSRNTPAARWQKRKQHPQKQKQKQESQEEEENEEEKVVESLENVSADTRTSFPQSCCFILDTNTLLEADHTEQQKILNTAEKHLVIIPRKVHGELNNMDEGRAGVSLLKLRKWIQKAVDSSGKNCQSSDAADVNDTVHIPSCGFRLQTAKEHCHSVTAVARNNDDHILSCACYFQRLNNKNKNNNNNINNNNKKNKKNKKSRESNMQVYLVTGDVVLSLKAHAEGVGTISTLC</sequence>
<evidence type="ECO:0000313" key="3">
    <source>
        <dbReference type="EMBL" id="ORC88988.1"/>
    </source>
</evidence>
<feature type="compositionally biased region" description="Basic residues" evidence="1">
    <location>
        <begin position="79"/>
        <end position="90"/>
    </location>
</feature>
<dbReference type="RefSeq" id="XP_028883054.1">
    <property type="nucleotide sequence ID" value="XM_029025644.1"/>
</dbReference>
<dbReference type="OrthoDB" id="2017974at2759"/>
<dbReference type="InterPro" id="IPR002716">
    <property type="entry name" value="PIN_dom"/>
</dbReference>
<reference evidence="3 4" key="1">
    <citation type="submission" date="2017-03" db="EMBL/GenBank/DDBJ databases">
        <title>An alternative strategy for trypanosome survival in the mammalian bloodstream revealed through genome and transcriptome analysis of the ubiquitous bovine parasite Trypanosoma (Megatrypanum) theileri.</title>
        <authorList>
            <person name="Kelly S."/>
            <person name="Ivens A."/>
            <person name="Mott A."/>
            <person name="O'Neill E."/>
            <person name="Emms D."/>
            <person name="Macleod O."/>
            <person name="Voorheis P."/>
            <person name="Matthews J."/>
            <person name="Matthews K."/>
            <person name="Carrington M."/>
        </authorList>
    </citation>
    <scope>NUCLEOTIDE SEQUENCE [LARGE SCALE GENOMIC DNA]</scope>
    <source>
        <strain evidence="3">Edinburgh</strain>
    </source>
</reference>
<dbReference type="AlphaFoldDB" id="A0A1X0NWR9"/>
<proteinExistence type="predicted"/>
<evidence type="ECO:0000256" key="1">
    <source>
        <dbReference type="SAM" id="MobiDB-lite"/>
    </source>
</evidence>
<name>A0A1X0NWR9_9TRYP</name>
<dbReference type="Gene3D" id="3.40.50.1010">
    <property type="entry name" value="5'-nuclease"/>
    <property type="match status" value="1"/>
</dbReference>
<feature type="compositionally biased region" description="Acidic residues" evidence="1">
    <location>
        <begin position="49"/>
        <end position="61"/>
    </location>
</feature>
<feature type="compositionally biased region" description="Acidic residues" evidence="1">
    <location>
        <begin position="96"/>
        <end position="105"/>
    </location>
</feature>
<dbReference type="VEuPathDB" id="TriTrypDB:TM35_000141990"/>
<feature type="region of interest" description="Disordered" evidence="1">
    <location>
        <begin position="1"/>
        <end position="114"/>
    </location>
</feature>